<dbReference type="EMBL" id="GGYP01000235">
    <property type="protein sequence ID" value="MDE45006.1"/>
    <property type="molecule type" value="Transcribed_RNA"/>
</dbReference>
<dbReference type="SUPFAM" id="SSF52374">
    <property type="entry name" value="Nucleotidylyl transferase"/>
    <property type="match status" value="1"/>
</dbReference>
<keyword evidence="8 10" id="KW-0030">Aminoacyl-tRNA synthetase</keyword>
<dbReference type="PANTHER" id="PTHR43766:SF1">
    <property type="entry name" value="TRYPTOPHAN--TRNA LIGASE, MITOCHONDRIAL"/>
    <property type="match status" value="1"/>
</dbReference>
<dbReference type="AlphaFoldDB" id="A0A6G1SDF6"/>
<evidence type="ECO:0000256" key="3">
    <source>
        <dbReference type="ARBA" id="ARBA00013161"/>
    </source>
</evidence>
<dbReference type="InterPro" id="IPR014729">
    <property type="entry name" value="Rossmann-like_a/b/a_fold"/>
</dbReference>
<dbReference type="NCBIfam" id="TIGR00233">
    <property type="entry name" value="trpS"/>
    <property type="match status" value="1"/>
</dbReference>
<evidence type="ECO:0000256" key="7">
    <source>
        <dbReference type="ARBA" id="ARBA00022917"/>
    </source>
</evidence>
<dbReference type="EMBL" id="GGYP01003628">
    <property type="protein sequence ID" value="MDE48399.1"/>
    <property type="molecule type" value="Transcribed_RNA"/>
</dbReference>
<dbReference type="PRINTS" id="PR01039">
    <property type="entry name" value="TRNASYNTHTRP"/>
</dbReference>
<evidence type="ECO:0000256" key="1">
    <source>
        <dbReference type="ARBA" id="ARBA00004173"/>
    </source>
</evidence>
<keyword evidence="7 10" id="KW-0648">Protein biosynthesis</keyword>
<evidence type="ECO:0000256" key="10">
    <source>
        <dbReference type="RuleBase" id="RU363036"/>
    </source>
</evidence>
<dbReference type="InterPro" id="IPR002306">
    <property type="entry name" value="Trp-tRNA-ligase"/>
</dbReference>
<dbReference type="InterPro" id="IPR050203">
    <property type="entry name" value="Trp-tRNA_synthetase"/>
</dbReference>
<evidence type="ECO:0000313" key="11">
    <source>
        <dbReference type="EMBL" id="MDE45006.1"/>
    </source>
</evidence>
<evidence type="ECO:0000256" key="4">
    <source>
        <dbReference type="ARBA" id="ARBA00022598"/>
    </source>
</evidence>
<protein>
    <recommendedName>
        <fullName evidence="3">tryptophan--tRNA ligase</fullName>
        <ecNumber evidence="3">6.1.1.2</ecNumber>
    </recommendedName>
    <alternativeName>
        <fullName evidence="9">Tryptophanyl-tRNA synthetase</fullName>
    </alternativeName>
</protein>
<dbReference type="InterPro" id="IPR001412">
    <property type="entry name" value="aa-tRNA-synth_I_CS"/>
</dbReference>
<evidence type="ECO:0000313" key="12">
    <source>
        <dbReference type="EMBL" id="MDE48399.1"/>
    </source>
</evidence>
<keyword evidence="5 10" id="KW-0547">Nucleotide-binding</keyword>
<dbReference type="GO" id="GO:0070183">
    <property type="term" value="P:mitochondrial tryptophanyl-tRNA aminoacylation"/>
    <property type="evidence" value="ECO:0007669"/>
    <property type="project" value="TreeGrafter"/>
</dbReference>
<evidence type="ECO:0000256" key="6">
    <source>
        <dbReference type="ARBA" id="ARBA00022840"/>
    </source>
</evidence>
<gene>
    <name evidence="12" type="primary">WARS2_0</name>
    <name evidence="11" type="synonym">WARS2_1</name>
    <name evidence="11" type="ORF">g.16467</name>
    <name evidence="12" type="ORF">g.16468</name>
</gene>
<evidence type="ECO:0000256" key="9">
    <source>
        <dbReference type="ARBA" id="ARBA00030268"/>
    </source>
</evidence>
<dbReference type="GO" id="GO:0005524">
    <property type="term" value="F:ATP binding"/>
    <property type="evidence" value="ECO:0007669"/>
    <property type="project" value="UniProtKB-KW"/>
</dbReference>
<dbReference type="Gene3D" id="1.10.240.10">
    <property type="entry name" value="Tyrosyl-Transfer RNA Synthetase"/>
    <property type="match status" value="1"/>
</dbReference>
<keyword evidence="4 10" id="KW-0436">Ligase</keyword>
<proteinExistence type="inferred from homology"/>
<dbReference type="PROSITE" id="PS00178">
    <property type="entry name" value="AA_TRNA_LIGASE_I"/>
    <property type="match status" value="1"/>
</dbReference>
<dbReference type="PANTHER" id="PTHR43766">
    <property type="entry name" value="TRYPTOPHAN--TRNA LIGASE, MITOCHONDRIAL"/>
    <property type="match status" value="1"/>
</dbReference>
<keyword evidence="6 10" id="KW-0067">ATP-binding</keyword>
<dbReference type="Pfam" id="PF00579">
    <property type="entry name" value="tRNA-synt_1b"/>
    <property type="match status" value="2"/>
</dbReference>
<comment type="similarity">
    <text evidence="2 10">Belongs to the class-I aminoacyl-tRNA synthetase family.</text>
</comment>
<dbReference type="GO" id="GO:0004830">
    <property type="term" value="F:tryptophan-tRNA ligase activity"/>
    <property type="evidence" value="ECO:0007669"/>
    <property type="project" value="UniProtKB-EC"/>
</dbReference>
<organism evidence="12">
    <name type="scientific">Aceria tosichella</name>
    <name type="common">wheat curl mite</name>
    <dbReference type="NCBI Taxonomy" id="561515"/>
    <lineage>
        <taxon>Eukaryota</taxon>
        <taxon>Metazoa</taxon>
        <taxon>Ecdysozoa</taxon>
        <taxon>Arthropoda</taxon>
        <taxon>Chelicerata</taxon>
        <taxon>Arachnida</taxon>
        <taxon>Acari</taxon>
        <taxon>Acariformes</taxon>
        <taxon>Trombidiformes</taxon>
        <taxon>Prostigmata</taxon>
        <taxon>Eupodina</taxon>
        <taxon>Eriophyoidea</taxon>
        <taxon>Eriophyidae</taxon>
        <taxon>Eriophyinae</taxon>
        <taxon>Aceriini</taxon>
        <taxon>Aceria</taxon>
    </lineage>
</organism>
<dbReference type="GO" id="GO:0005759">
    <property type="term" value="C:mitochondrial matrix"/>
    <property type="evidence" value="ECO:0007669"/>
    <property type="project" value="TreeGrafter"/>
</dbReference>
<dbReference type="InterPro" id="IPR002305">
    <property type="entry name" value="aa-tRNA-synth_Ic"/>
</dbReference>
<comment type="subcellular location">
    <subcellularLocation>
        <location evidence="1">Mitochondrion</location>
    </subcellularLocation>
</comment>
<dbReference type="FunFam" id="1.10.240.10:FF:000002">
    <property type="entry name" value="Tryptophan--tRNA ligase"/>
    <property type="match status" value="1"/>
</dbReference>
<reference evidence="12" key="1">
    <citation type="submission" date="2018-10" db="EMBL/GenBank/DDBJ databases">
        <title>Transcriptome assembly of Aceria tosichella (Wheat curl mite) Type 2.</title>
        <authorList>
            <person name="Scully E.D."/>
            <person name="Geib S.M."/>
            <person name="Palmer N.A."/>
            <person name="Gupta A.K."/>
            <person name="Sarath G."/>
            <person name="Tatineni S."/>
        </authorList>
    </citation>
    <scope>NUCLEOTIDE SEQUENCE</scope>
    <source>
        <strain evidence="12">LincolnNE</strain>
    </source>
</reference>
<evidence type="ECO:0000256" key="8">
    <source>
        <dbReference type="ARBA" id="ARBA00023146"/>
    </source>
</evidence>
<name>A0A6G1SDF6_9ACAR</name>
<dbReference type="CDD" id="cd00806">
    <property type="entry name" value="TrpRS_core"/>
    <property type="match status" value="1"/>
</dbReference>
<accession>A0A6G1SDF6</accession>
<evidence type="ECO:0000256" key="5">
    <source>
        <dbReference type="ARBA" id="ARBA00022741"/>
    </source>
</evidence>
<dbReference type="Gene3D" id="3.40.50.620">
    <property type="entry name" value="HUPs"/>
    <property type="match status" value="1"/>
</dbReference>
<evidence type="ECO:0000256" key="2">
    <source>
        <dbReference type="ARBA" id="ARBA00005594"/>
    </source>
</evidence>
<sequence>MGAQCAITLARVFSGIQPSGVPHLGNYFGALSQWTRLAKERKLAVTECSIHDERNSQRCTVKPDNNRPTLIEFDTPIYCIVDVHAYSSPTIKYGTQLYNNILDTTASLLAIGLTTKNCILFRQSDLLEHNYLDNVLHNFITTQRLSRMNQYKEKTSNTSSRGVSNGLLTYPVLQAADILLYGANFVPIGADQTQHIELTRDIARNFNKAVVSDVFKEPQPLFNNSEHARRIRSLREPAKKMSKSDPNKKAFIEIVDEPDVLREKVKKAMTDNISDVYFDADARPGVSNLLRIHHLATGQSFSEIQAQFAGITSAQYKLLLADILIEKFKPVREEFKRVRNEHDYLESVLKHGHDQAKPMAVEMVMRVKNLLGSNRVVDM</sequence>
<dbReference type="EC" id="6.1.1.2" evidence="3"/>